<reference evidence="1" key="1">
    <citation type="submission" date="2017-04" db="EMBL/GenBank/DDBJ databases">
        <title>Unveiling RNA virosphere associated with marine microorganisms.</title>
        <authorList>
            <person name="Urayama S."/>
            <person name="Takaki Y."/>
            <person name="Nishi S."/>
            <person name="Yoshida Y."/>
            <person name="Deguchi S."/>
            <person name="Takai K."/>
            <person name="Nunoura T."/>
        </authorList>
    </citation>
    <scope>NUCLEOTIDE SEQUENCE</scope>
</reference>
<evidence type="ECO:0000313" key="1">
    <source>
        <dbReference type="EMBL" id="GBH22565.1"/>
    </source>
</evidence>
<comment type="caution">
    <text evidence="1">The sequence shown here is derived from an EMBL/GenBank/DDBJ whole genome shotgun (WGS) entry which is preliminary data.</text>
</comment>
<protein>
    <submittedName>
        <fullName evidence="1">Uncharacterized protein</fullName>
    </submittedName>
</protein>
<dbReference type="EMBL" id="BDQC01000163">
    <property type="protein sequence ID" value="GBH22565.1"/>
    <property type="molecule type" value="Genomic_RNA"/>
</dbReference>
<proteinExistence type="predicted"/>
<organism evidence="1">
    <name type="scientific">viral metagenome</name>
    <dbReference type="NCBI Taxonomy" id="1070528"/>
    <lineage>
        <taxon>unclassified sequences</taxon>
        <taxon>metagenomes</taxon>
        <taxon>organismal metagenomes</taxon>
    </lineage>
</organism>
<sequence>MSTTVSPIAEVANLPPVSGIEVERALALISYGWISGVDPLQELLQMDRSGMPVEETGSLRRFVKKVNTIVRGGGASSPLINELGDREVLASYPLDDLIGASTVGDGPFNARLPFLRSQALQDRQMGKLRDNLPRLEPPPAGGSFRYLTYRSLPSAMIPSIVEPKISEGNGESAFTVHVGTPFVSTTRTLSVSNTEGEVNDLLHSKSEYVASRYNVSEVKGEGKTIKVNLKGRVLKEMFTKGVHFEVQMSKMEFPLSQDACFAALTKRGGVQCVISSGIKFGDKTILNCVFEYTTQEMARDPNNGSPVSFGVDYRLILRLTFENLTHTDISNLDGALQPSGAFFITAMQLNSYAGKLTPTGQPWLPHDVLTASDNPDEIQSLLSIARVSMHGQERETDLSIRASLVDSWTMLPLTLKDHPDLLQGSSAYRPRVAITKMGLELEDIENMYDTQSPQMDALHANLFGRMLAVFAGEDIRKGIEDDRLNDYYNSALQYVTDNSGPAITHSGIVRTTTPEDGGTFTKAKVILARLMLSRLVTTGIRFRGESSRDAFSPFHMWSPQDMHSFKIPYCVSSRGIFVYSCDDLFVRLLSAGERWEDKNVTTYRSPRATVAGEIFAPLYKRTDKSTHSVVLPNGKEVCCDGIIHDMAALFLRVPEQNRPATRFVVWHPAFCIIMKTPTKFGAHQGLNATVIDGPRASRIVRPYKNTLEVKQRVRNFDLSVHEAMVISAAGYTEALLNFLSVE</sequence>
<accession>A0A2V0RJF4</accession>
<name>A0A2V0RJF4_9ZZZZ</name>
<dbReference type="AlphaFoldDB" id="A0A2V0RJF4"/>